<dbReference type="GO" id="GO:0005634">
    <property type="term" value="C:nucleus"/>
    <property type="evidence" value="ECO:0007669"/>
    <property type="project" value="UniProtKB-SubCell"/>
</dbReference>
<evidence type="ECO:0000256" key="9">
    <source>
        <dbReference type="ARBA" id="ARBA00023278"/>
    </source>
</evidence>
<keyword evidence="9" id="KW-0379">Hydroxylation</keyword>
<dbReference type="SMART" id="SM00086">
    <property type="entry name" value="PAC"/>
    <property type="match status" value="1"/>
</dbReference>
<dbReference type="InterPro" id="IPR021537">
    <property type="entry name" value="HIF_alpha-like"/>
</dbReference>
<dbReference type="AlphaFoldDB" id="A0A851F5M1"/>
<evidence type="ECO:0000256" key="6">
    <source>
        <dbReference type="ARBA" id="ARBA00023159"/>
    </source>
</evidence>
<dbReference type="NCBIfam" id="TIGR00229">
    <property type="entry name" value="sensory_box"/>
    <property type="match status" value="1"/>
</dbReference>
<reference evidence="13" key="1">
    <citation type="submission" date="2019-10" db="EMBL/GenBank/DDBJ databases">
        <title>Bird 10,000 Genomes (B10K) Project - Family phase.</title>
        <authorList>
            <person name="Zhang G."/>
        </authorList>
    </citation>
    <scope>NUCLEOTIDE SEQUENCE</scope>
    <source>
        <strain evidence="13">B10K-DU-002-53</strain>
        <tissue evidence="13">Muscle</tissue>
    </source>
</reference>
<dbReference type="FunFam" id="3.30.450.20:FF:000015">
    <property type="entry name" value="Hypoxia-inducible factor 1-alpha isoform 1"/>
    <property type="match status" value="1"/>
</dbReference>
<proteinExistence type="predicted"/>
<evidence type="ECO:0000256" key="5">
    <source>
        <dbReference type="ARBA" id="ARBA00023125"/>
    </source>
</evidence>
<accession>A0A851F5M1</accession>
<dbReference type="GO" id="GO:0071456">
    <property type="term" value="P:cellular response to hypoxia"/>
    <property type="evidence" value="ECO:0007669"/>
    <property type="project" value="TreeGrafter"/>
</dbReference>
<keyword evidence="3" id="KW-0832">Ubl conjugation</keyword>
<dbReference type="CDD" id="cd00130">
    <property type="entry name" value="PAS"/>
    <property type="match status" value="1"/>
</dbReference>
<dbReference type="Pfam" id="PF08447">
    <property type="entry name" value="PAS_3"/>
    <property type="match status" value="1"/>
</dbReference>
<feature type="compositionally biased region" description="Low complexity" evidence="11">
    <location>
        <begin position="202"/>
        <end position="223"/>
    </location>
</feature>
<comment type="caution">
    <text evidence="13">The sequence shown here is derived from an EMBL/GenBank/DDBJ whole genome shotgun (WGS) entry which is preliminary data.</text>
</comment>
<evidence type="ECO:0000256" key="1">
    <source>
        <dbReference type="ARBA" id="ARBA00004123"/>
    </source>
</evidence>
<feature type="region of interest" description="Disordered" evidence="11">
    <location>
        <begin position="196"/>
        <end position="225"/>
    </location>
</feature>
<sequence length="595" mass="66037">RITELIGYHPEELLGRSAYEFYHALDSESMTKSHQNLCTKGQVVTGQYRMLAKHGGYVWLETQGTVIYNTRNLQPQCIVCVNYVLSEIEKNDVVFSMDQTESLFKPHLLTMSTAYDSSIPGTEKSDFLFTKLKEEPEELAQLAPTPGDAIISLDFETQKFEEAPAFTNAVLTPNKAWPMEVKSHPVQGETLTIPSFTMPQVAPGSSTPSASSNSSCSTPSSPGDYYGSVDEDFKIEVIEKLFAMDTESKSQCTSQTDFNELDLETLAPYIPMDGEDFQLSPICQEEHPLSESAQNTQQSLSSISNIFQPLAPTLQNQFLPEKYCPQLSNEKINPGGHGSLSSVFFNSMSRSSLPPYHDQASTPLSSMGGRPNTQWPPDPPLEYVPAKWRLMDKYSGSLSNSPSGPPVHSLRVPIYKKRPLDAFGQRGVDVNPARIALSNSLKLKRQLDYEEQVLQQLSGGDPSVINPSHLMWKRMKFLKGENCSLVTEKKSLSTSVLTDEFACNSRGLSQPMHQLQQHQPTCGSPVKLNTFLPWRSCHPPSIFLSCVTSRLLGPSFEPYLLPELTRYDCEVNVPVLGSSTLLQGSELLRALDQAT</sequence>
<feature type="non-terminal residue" evidence="13">
    <location>
        <position position="1"/>
    </location>
</feature>
<feature type="non-terminal residue" evidence="13">
    <location>
        <position position="595"/>
    </location>
</feature>
<dbReference type="PROSITE" id="PS50112">
    <property type="entry name" value="PAS"/>
    <property type="match status" value="1"/>
</dbReference>
<protein>
    <submittedName>
        <fullName evidence="13">EPAS1 protein</fullName>
    </submittedName>
</protein>
<keyword evidence="8" id="KW-0539">Nucleus</keyword>
<name>A0A851F5M1_PITSO</name>
<keyword evidence="5" id="KW-0238">DNA-binding</keyword>
<keyword evidence="2" id="KW-0677">Repeat</keyword>
<evidence type="ECO:0000256" key="11">
    <source>
        <dbReference type="SAM" id="MobiDB-lite"/>
    </source>
</evidence>
<feature type="modified residue" description="(3S)-3-hydroxyasparagine" evidence="10">
    <location>
        <position position="572"/>
    </location>
</feature>
<keyword evidence="7" id="KW-0804">Transcription</keyword>
<keyword evidence="4" id="KW-0805">Transcription regulation</keyword>
<feature type="modified residue" description="4-hydroxyproline" evidence="10">
    <location>
        <position position="268"/>
    </location>
</feature>
<dbReference type="GO" id="GO:0000977">
    <property type="term" value="F:RNA polymerase II transcription regulatory region sequence-specific DNA binding"/>
    <property type="evidence" value="ECO:0007669"/>
    <property type="project" value="TreeGrafter"/>
</dbReference>
<dbReference type="Gene3D" id="3.30.450.20">
    <property type="entry name" value="PAS domain"/>
    <property type="match status" value="1"/>
</dbReference>
<evidence type="ECO:0000259" key="12">
    <source>
        <dbReference type="PROSITE" id="PS50112"/>
    </source>
</evidence>
<dbReference type="InterPro" id="IPR014887">
    <property type="entry name" value="HIF-1_CTAD"/>
</dbReference>
<evidence type="ECO:0000313" key="14">
    <source>
        <dbReference type="Proteomes" id="UP000633448"/>
    </source>
</evidence>
<keyword evidence="6" id="KW-0010">Activator</keyword>
<dbReference type="GO" id="GO:0000981">
    <property type="term" value="F:DNA-binding transcription factor activity, RNA polymerase II-specific"/>
    <property type="evidence" value="ECO:0007669"/>
    <property type="project" value="TreeGrafter"/>
</dbReference>
<evidence type="ECO:0000256" key="4">
    <source>
        <dbReference type="ARBA" id="ARBA00023015"/>
    </source>
</evidence>
<dbReference type="Pfam" id="PF11413">
    <property type="entry name" value="HIF-1"/>
    <property type="match status" value="1"/>
</dbReference>
<evidence type="ECO:0000256" key="3">
    <source>
        <dbReference type="ARBA" id="ARBA00022843"/>
    </source>
</evidence>
<keyword evidence="14" id="KW-1185">Reference proteome</keyword>
<feature type="compositionally biased region" description="Polar residues" evidence="11">
    <location>
        <begin position="359"/>
        <end position="373"/>
    </location>
</feature>
<gene>
    <name evidence="13" type="primary">Epas1_0</name>
    <name evidence="13" type="ORF">PITSOR_R02925</name>
</gene>
<evidence type="ECO:0000256" key="10">
    <source>
        <dbReference type="PIRSR" id="PIRSR621537-50"/>
    </source>
</evidence>
<evidence type="ECO:0000256" key="8">
    <source>
        <dbReference type="ARBA" id="ARBA00023242"/>
    </source>
</evidence>
<feature type="region of interest" description="Disordered" evidence="11">
    <location>
        <begin position="354"/>
        <end position="377"/>
    </location>
</feature>
<dbReference type="InterPro" id="IPR013655">
    <property type="entry name" value="PAS_fold_3"/>
</dbReference>
<dbReference type="OrthoDB" id="6021714at2759"/>
<dbReference type="Proteomes" id="UP000633448">
    <property type="component" value="Unassembled WGS sequence"/>
</dbReference>
<dbReference type="InterPro" id="IPR035965">
    <property type="entry name" value="PAS-like_dom_sf"/>
</dbReference>
<comment type="subcellular location">
    <subcellularLocation>
        <location evidence="1">Nucleus</location>
    </subcellularLocation>
</comment>
<feature type="modified residue" description="4-hydroxyproline" evidence="10">
    <location>
        <position position="144"/>
    </location>
</feature>
<dbReference type="SUPFAM" id="SSF55785">
    <property type="entry name" value="PYP-like sensor domain (PAS domain)"/>
    <property type="match status" value="1"/>
</dbReference>
<dbReference type="InterPro" id="IPR001610">
    <property type="entry name" value="PAC"/>
</dbReference>
<dbReference type="PANTHER" id="PTHR23043">
    <property type="entry name" value="HYPOXIA-INDUCIBLE FACTOR 1 ALPHA"/>
    <property type="match status" value="1"/>
</dbReference>
<dbReference type="EMBL" id="WEKX01006046">
    <property type="protein sequence ID" value="NWI87134.1"/>
    <property type="molecule type" value="Genomic_DNA"/>
</dbReference>
<feature type="domain" description="PAS" evidence="12">
    <location>
        <begin position="1"/>
        <end position="41"/>
    </location>
</feature>
<evidence type="ECO:0000313" key="13">
    <source>
        <dbReference type="EMBL" id="NWI87134.1"/>
    </source>
</evidence>
<organism evidence="13 14">
    <name type="scientific">Pitta sordida</name>
    <name type="common">Hooded pitta</name>
    <dbReference type="NCBI Taxonomy" id="9163"/>
    <lineage>
        <taxon>Eukaryota</taxon>
        <taxon>Metazoa</taxon>
        <taxon>Chordata</taxon>
        <taxon>Craniata</taxon>
        <taxon>Vertebrata</taxon>
        <taxon>Euteleostomi</taxon>
        <taxon>Archelosauria</taxon>
        <taxon>Archosauria</taxon>
        <taxon>Dinosauria</taxon>
        <taxon>Saurischia</taxon>
        <taxon>Theropoda</taxon>
        <taxon>Coelurosauria</taxon>
        <taxon>Aves</taxon>
        <taxon>Neognathae</taxon>
        <taxon>Neoaves</taxon>
        <taxon>Telluraves</taxon>
        <taxon>Australaves</taxon>
        <taxon>Passeriformes</taxon>
        <taxon>Pittidae</taxon>
        <taxon>Pitta</taxon>
    </lineage>
</organism>
<evidence type="ECO:0000256" key="7">
    <source>
        <dbReference type="ARBA" id="ARBA00023163"/>
    </source>
</evidence>
<evidence type="ECO:0000256" key="2">
    <source>
        <dbReference type="ARBA" id="ARBA00022737"/>
    </source>
</evidence>
<dbReference type="Pfam" id="PF08778">
    <property type="entry name" value="HIF-1a_CTAD"/>
    <property type="match status" value="1"/>
</dbReference>
<dbReference type="InterPro" id="IPR000014">
    <property type="entry name" value="PAS"/>
</dbReference>
<dbReference type="PANTHER" id="PTHR23043:SF8">
    <property type="entry name" value="ENDOTHELIAL PAS DOMAIN-CONTAINING PROTEIN 1"/>
    <property type="match status" value="1"/>
</dbReference>